<keyword evidence="3" id="KW-1133">Transmembrane helix</keyword>
<evidence type="ECO:0000256" key="1">
    <source>
        <dbReference type="SAM" id="Coils"/>
    </source>
</evidence>
<evidence type="ECO:0000256" key="3">
    <source>
        <dbReference type="SAM" id="Phobius"/>
    </source>
</evidence>
<evidence type="ECO:0000313" key="4">
    <source>
        <dbReference type="EMBL" id="ACN21627.1"/>
    </source>
</evidence>
<feature type="transmembrane region" description="Helical" evidence="3">
    <location>
        <begin position="150"/>
        <end position="178"/>
    </location>
</feature>
<reference evidence="4" key="1">
    <citation type="journal article" date="2009" name="Plasmid">
        <title>Characterization of pACK4, a mobilizable plasmid from Staphylococcus simulans biovar staphylolyticus.</title>
        <authorList>
            <person name="Gargis A.S."/>
            <person name="Heath L.S."/>
            <person name="Heath H.E."/>
            <person name="LeBlanc P.A."/>
            <person name="Sloan G.L."/>
        </authorList>
    </citation>
    <scope>NUCLEOTIDE SEQUENCE</scope>
    <source>
        <strain evidence="4">NRRL B-2628</strain>
        <plasmid evidence="4">pACK4</plasmid>
    </source>
</reference>
<geneLocation type="plasmid" evidence="4">
    <name>pACK4</name>
</geneLocation>
<dbReference type="EMBL" id="EU930825">
    <property type="protein sequence ID" value="ACN21627.1"/>
    <property type="molecule type" value="Genomic_DNA"/>
</dbReference>
<feature type="region of interest" description="Disordered" evidence="2">
    <location>
        <begin position="1"/>
        <end position="34"/>
    </location>
</feature>
<feature type="coiled-coil region" evidence="1">
    <location>
        <begin position="113"/>
        <end position="147"/>
    </location>
</feature>
<accession>C6ZNM3</accession>
<keyword evidence="1" id="KW-0175">Coiled coil</keyword>
<sequence>MNEQRNERNKSESENRNADKNSTQINTRSTGTDSKTLQMNAEIKELKRQNKLLAKMMIEIENDQENRNRNLEKLIKKLDETTTDYSYKAETAQTKYLKFLNDRLKQIDSDKVKEKMLKEYNDLAQFNQQAKEEIKQAHERNESVQKWFKFSLVGVFAAFVLFAVLSTFLGGMMNVFGVPQLYDNLNHAIKRTESLWGVLWYLGYLVPYLMLGGFVWLLFALLEKYR</sequence>
<proteinExistence type="predicted"/>
<dbReference type="Pfam" id="PF03904">
    <property type="entry name" value="DUF334"/>
    <property type="match status" value="1"/>
</dbReference>
<keyword evidence="3" id="KW-0812">Transmembrane</keyword>
<keyword evidence="4" id="KW-0614">Plasmid</keyword>
<organism evidence="4">
    <name type="scientific">Staphylococcus staphylolyticus</name>
    <dbReference type="NCBI Taxonomy" id="1287"/>
    <lineage>
        <taxon>Bacteria</taxon>
        <taxon>Bacillati</taxon>
        <taxon>Bacillota</taxon>
        <taxon>Bacilli</taxon>
        <taxon>Bacillales</taxon>
        <taxon>Staphylococcaceae</taxon>
        <taxon>Staphylococcus</taxon>
    </lineage>
</organism>
<feature type="transmembrane region" description="Helical" evidence="3">
    <location>
        <begin position="198"/>
        <end position="222"/>
    </location>
</feature>
<evidence type="ECO:0000256" key="2">
    <source>
        <dbReference type="SAM" id="MobiDB-lite"/>
    </source>
</evidence>
<name>C6ZNM3_STAST</name>
<protein>
    <submittedName>
        <fullName evidence="4">MobB-like protein</fullName>
    </submittedName>
</protein>
<gene>
    <name evidence="4" type="primary">mobB</name>
</gene>
<dbReference type="InterPro" id="IPR005602">
    <property type="entry name" value="DUF334"/>
</dbReference>
<feature type="compositionally biased region" description="Polar residues" evidence="2">
    <location>
        <begin position="20"/>
        <end position="34"/>
    </location>
</feature>
<feature type="compositionally biased region" description="Basic and acidic residues" evidence="2">
    <location>
        <begin position="1"/>
        <end position="19"/>
    </location>
</feature>
<keyword evidence="3" id="KW-0472">Membrane</keyword>
<dbReference type="AlphaFoldDB" id="C6ZNM3"/>